<dbReference type="EMBL" id="LYCR01000057">
    <property type="protein sequence ID" value="OGM44320.1"/>
    <property type="molecule type" value="Genomic_DNA"/>
</dbReference>
<dbReference type="Pfam" id="PF00172">
    <property type="entry name" value="Zn_clus"/>
    <property type="match status" value="1"/>
</dbReference>
<dbReference type="InterPro" id="IPR036864">
    <property type="entry name" value="Zn2-C6_fun-type_DNA-bd_sf"/>
</dbReference>
<protein>
    <submittedName>
        <fullName evidence="12">Quinic acid utilization activator</fullName>
    </submittedName>
</protein>
<dbReference type="Proteomes" id="UP000179179">
    <property type="component" value="Unassembled WGS sequence"/>
</dbReference>
<accession>A0A1F7ZY00</accession>
<keyword evidence="8" id="KW-0804">Transcription</keyword>
<dbReference type="Pfam" id="PF04082">
    <property type="entry name" value="Fungal_trans"/>
    <property type="match status" value="1"/>
</dbReference>
<dbReference type="AlphaFoldDB" id="A0A1F7ZY00"/>
<evidence type="ECO:0000256" key="5">
    <source>
        <dbReference type="ARBA" id="ARBA00023015"/>
    </source>
</evidence>
<dbReference type="SMART" id="SM00906">
    <property type="entry name" value="Fungal_trans"/>
    <property type="match status" value="1"/>
</dbReference>
<organism evidence="12 13">
    <name type="scientific">Aspergillus bombycis</name>
    <dbReference type="NCBI Taxonomy" id="109264"/>
    <lineage>
        <taxon>Eukaryota</taxon>
        <taxon>Fungi</taxon>
        <taxon>Dikarya</taxon>
        <taxon>Ascomycota</taxon>
        <taxon>Pezizomycotina</taxon>
        <taxon>Eurotiomycetes</taxon>
        <taxon>Eurotiomycetidae</taxon>
        <taxon>Eurotiales</taxon>
        <taxon>Aspergillaceae</taxon>
        <taxon>Aspergillus</taxon>
    </lineage>
</organism>
<evidence type="ECO:0000256" key="6">
    <source>
        <dbReference type="ARBA" id="ARBA00023125"/>
    </source>
</evidence>
<dbReference type="RefSeq" id="XP_022388037.1">
    <property type="nucleotide sequence ID" value="XM_022534360.1"/>
</dbReference>
<dbReference type="GeneID" id="34450621"/>
<dbReference type="CDD" id="cd00067">
    <property type="entry name" value="GAL4"/>
    <property type="match status" value="1"/>
</dbReference>
<evidence type="ECO:0000256" key="9">
    <source>
        <dbReference type="ARBA" id="ARBA00023242"/>
    </source>
</evidence>
<feature type="domain" description="Zn(2)-C6 fungal-type" evidence="11">
    <location>
        <begin position="45"/>
        <end position="75"/>
    </location>
</feature>
<reference evidence="12 13" key="1">
    <citation type="journal article" date="2016" name="Genome Biol. Evol.">
        <title>Draft genome sequence of an aflatoxigenic Aspergillus species, A. bombycis.</title>
        <authorList>
            <person name="Moore G.G."/>
            <person name="Mack B.M."/>
            <person name="Beltz S.B."/>
            <person name="Gilbert M.K."/>
        </authorList>
    </citation>
    <scope>NUCLEOTIDE SEQUENCE [LARGE SCALE GENOMIC DNA]</scope>
    <source>
        <strain evidence="13">NRRL 26010</strain>
    </source>
</reference>
<evidence type="ECO:0000313" key="12">
    <source>
        <dbReference type="EMBL" id="OGM44320.1"/>
    </source>
</evidence>
<dbReference type="FunFam" id="4.10.240.10:FF:000005">
    <property type="entry name" value="Quinic acid utilization activator"/>
    <property type="match status" value="1"/>
</dbReference>
<feature type="region of interest" description="Disordered" evidence="10">
    <location>
        <begin position="694"/>
        <end position="714"/>
    </location>
</feature>
<dbReference type="PANTHER" id="PTHR47655">
    <property type="entry name" value="QUINIC ACID UTILIZATION ACTIVATOR"/>
    <property type="match status" value="1"/>
</dbReference>
<feature type="compositionally biased region" description="Polar residues" evidence="10">
    <location>
        <begin position="232"/>
        <end position="242"/>
    </location>
</feature>
<dbReference type="GO" id="GO:0003677">
    <property type="term" value="F:DNA binding"/>
    <property type="evidence" value="ECO:0007669"/>
    <property type="project" value="UniProtKB-KW"/>
</dbReference>
<gene>
    <name evidence="12" type="ORF">ABOM_007231</name>
</gene>
<keyword evidence="2" id="KW-0479">Metal-binding</keyword>
<dbReference type="InterPro" id="IPR001138">
    <property type="entry name" value="Zn2Cys6_DnaBD"/>
</dbReference>
<keyword evidence="4" id="KW-0672">Quinate metabolism</keyword>
<comment type="subcellular location">
    <subcellularLocation>
        <location evidence="1">Nucleus</location>
    </subcellularLocation>
</comment>
<dbReference type="STRING" id="109264.A0A1F7ZY00"/>
<feature type="compositionally biased region" description="Basic and acidic residues" evidence="10">
    <location>
        <begin position="17"/>
        <end position="35"/>
    </location>
</feature>
<dbReference type="SMART" id="SM00066">
    <property type="entry name" value="GAL4"/>
    <property type="match status" value="1"/>
</dbReference>
<dbReference type="PROSITE" id="PS00463">
    <property type="entry name" value="ZN2_CY6_FUNGAL_1"/>
    <property type="match status" value="1"/>
</dbReference>
<dbReference type="GO" id="GO:0005634">
    <property type="term" value="C:nucleus"/>
    <property type="evidence" value="ECO:0007669"/>
    <property type="project" value="UniProtKB-SubCell"/>
</dbReference>
<evidence type="ECO:0000256" key="4">
    <source>
        <dbReference type="ARBA" id="ARBA00022911"/>
    </source>
</evidence>
<evidence type="ECO:0000256" key="10">
    <source>
        <dbReference type="SAM" id="MobiDB-lite"/>
    </source>
</evidence>
<proteinExistence type="predicted"/>
<evidence type="ECO:0000256" key="2">
    <source>
        <dbReference type="ARBA" id="ARBA00022723"/>
    </source>
</evidence>
<name>A0A1F7ZY00_9EURO</name>
<evidence type="ECO:0000313" key="13">
    <source>
        <dbReference type="Proteomes" id="UP000179179"/>
    </source>
</evidence>
<keyword evidence="3" id="KW-0862">Zinc</keyword>
<evidence type="ECO:0000256" key="3">
    <source>
        <dbReference type="ARBA" id="ARBA00022833"/>
    </source>
</evidence>
<keyword evidence="7" id="KW-0010">Activator</keyword>
<evidence type="ECO:0000256" key="8">
    <source>
        <dbReference type="ARBA" id="ARBA00023163"/>
    </source>
</evidence>
<dbReference type="OrthoDB" id="3364175at2759"/>
<keyword evidence="9" id="KW-0539">Nucleus</keyword>
<dbReference type="GO" id="GO:0008270">
    <property type="term" value="F:zinc ion binding"/>
    <property type="evidence" value="ECO:0007669"/>
    <property type="project" value="InterPro"/>
</dbReference>
<dbReference type="SUPFAM" id="SSF57701">
    <property type="entry name" value="Zn2/Cys6 DNA-binding domain"/>
    <property type="match status" value="1"/>
</dbReference>
<feature type="region of interest" description="Disordered" evidence="10">
    <location>
        <begin position="1"/>
        <end position="44"/>
    </location>
</feature>
<dbReference type="InterPro" id="IPR052783">
    <property type="entry name" value="Metabolic/Drug-Res_Regulator"/>
</dbReference>
<evidence type="ECO:0000259" key="11">
    <source>
        <dbReference type="PROSITE" id="PS50048"/>
    </source>
</evidence>
<evidence type="ECO:0000256" key="7">
    <source>
        <dbReference type="ARBA" id="ARBA00023159"/>
    </source>
</evidence>
<keyword evidence="5" id="KW-0805">Transcription regulation</keyword>
<dbReference type="GO" id="GO:0006351">
    <property type="term" value="P:DNA-templated transcription"/>
    <property type="evidence" value="ECO:0007669"/>
    <property type="project" value="InterPro"/>
</dbReference>
<dbReference type="PROSITE" id="PS50048">
    <property type="entry name" value="ZN2_CY6_FUNGAL_2"/>
    <property type="match status" value="1"/>
</dbReference>
<sequence>MSSDMRQASGSSKAKRRLIDADDDNRSNTADEHTSNPKRQRVSRACDSCRSKKDKCDGVQPVCSTCASLSRPCTYKANPKKRGLPTGYIRTLELLWGLVFCKIKGSEDVVRALLKAANMPSHLSTMGKEAEGSDTLLFSWKNSAVLRDVERMLTLLEQPEDEQDKELRAPGDSDSPQDAEGSSVLSSDTLEWYIPEGLGDGRESSLAAGPSPIKTPTIGSSAKSHPTRNTRDSGTQTFSPNDATEDPRILVTQPPSLPHSILYSSESTSRYPPRLPSNAWALIDLYFTYTQCWFPILEKHDILRTAFRHSEDDTPVSATSAGSGNHAALWAVLALASIQEASITTTRQMPQASSDRPNPKQLYITAKSLIPGEEGTYDIGHVQALLILSLIKLGQQEWAAAWVLVGQAVRISQCLRLDRPPSTQLINGDGLKSPGRAKHVFLGCFLLETIVAMQTDQIPSLRKGDLMNIGPINEDGLEEWHPWEDQTGLRPVESSRGNFHRGPLHALSTFNRLISLICILNDLCCTKQSMTSSASQLEVLERQLQIWISALPKSYRVDVQANSAKPASPHIFGLEMMYEGVIATLSLQFAIQKSDASVHEAIHQGRATESSKRLLLLLQMYMETYSLSATFPTFGTVLSLSTPQEIETRNLPLLFDLDSGLKQKLRSFVSHLATVWFVQEKDTSGLRMATMTPNVSSMSVTQRQRSLTNPTSADQNSFHLAEMPISGNATRRAGAIDNTHLDISAADPLLSNSWMRTASNAEDNAALSLPTPASSVNINRGVTETLQQTSQPREPTSHRQHASISSSTRPVNGAASLPDLSSFQPLQYQTPYSEQNNNIGSFLDMDGYGSLQRPRIAPDLDALFDELASLDGTEKADNQPEFMQNLGFVPDAGIPELYSYSSQVEPFLLAQTQQLPISDPSGGGATTGVSTGN</sequence>
<feature type="region of interest" description="Disordered" evidence="10">
    <location>
        <begin position="786"/>
        <end position="819"/>
    </location>
</feature>
<dbReference type="InterPro" id="IPR007219">
    <property type="entry name" value="XnlR_reg_dom"/>
</dbReference>
<dbReference type="GO" id="GO:0000981">
    <property type="term" value="F:DNA-binding transcription factor activity, RNA polymerase II-specific"/>
    <property type="evidence" value="ECO:0007669"/>
    <property type="project" value="InterPro"/>
</dbReference>
<comment type="caution">
    <text evidence="12">The sequence shown here is derived from an EMBL/GenBank/DDBJ whole genome shotgun (WGS) entry which is preliminary data.</text>
</comment>
<dbReference type="GO" id="GO:0045944">
    <property type="term" value="P:positive regulation of transcription by RNA polymerase II"/>
    <property type="evidence" value="ECO:0007669"/>
    <property type="project" value="TreeGrafter"/>
</dbReference>
<feature type="region of interest" description="Disordered" evidence="10">
    <location>
        <begin position="157"/>
        <end position="186"/>
    </location>
</feature>
<feature type="compositionally biased region" description="Polar residues" evidence="10">
    <location>
        <begin position="1"/>
        <end position="12"/>
    </location>
</feature>
<dbReference type="Gene3D" id="4.10.240.10">
    <property type="entry name" value="Zn(2)-C6 fungal-type DNA-binding domain"/>
    <property type="match status" value="1"/>
</dbReference>
<keyword evidence="13" id="KW-1185">Reference proteome</keyword>
<evidence type="ECO:0000256" key="1">
    <source>
        <dbReference type="ARBA" id="ARBA00004123"/>
    </source>
</evidence>
<dbReference type="CDD" id="cd12148">
    <property type="entry name" value="fungal_TF_MHR"/>
    <property type="match status" value="1"/>
</dbReference>
<feature type="region of interest" description="Disordered" evidence="10">
    <location>
        <begin position="201"/>
        <end position="256"/>
    </location>
</feature>
<keyword evidence="6" id="KW-0238">DNA-binding</keyword>
<dbReference type="PANTHER" id="PTHR47655:SF2">
    <property type="entry name" value="QUINIC ACID UTILIZATION ACTIVATOR"/>
    <property type="match status" value="1"/>
</dbReference>